<evidence type="ECO:0000256" key="4">
    <source>
        <dbReference type="SAM" id="MobiDB-lite"/>
    </source>
</evidence>
<feature type="region of interest" description="Disordered" evidence="4">
    <location>
        <begin position="86"/>
        <end position="137"/>
    </location>
</feature>
<dbReference type="SUPFAM" id="SSF49764">
    <property type="entry name" value="HSP20-like chaperones"/>
    <property type="match status" value="1"/>
</dbReference>
<comment type="similarity">
    <text evidence="2 3">Belongs to the small heat shock protein (HSP20) family.</text>
</comment>
<dbReference type="AlphaFoldDB" id="A0A9P9AC78"/>
<name>A0A9P9AC78_9PEZI</name>
<dbReference type="Gene3D" id="2.60.40.790">
    <property type="match status" value="1"/>
</dbReference>
<gene>
    <name evidence="6" type="ORF">F5X68DRAFT_76734</name>
</gene>
<dbReference type="EMBL" id="JAGSXJ010000008">
    <property type="protein sequence ID" value="KAH6689077.1"/>
    <property type="molecule type" value="Genomic_DNA"/>
</dbReference>
<dbReference type="PROSITE" id="PS01031">
    <property type="entry name" value="SHSP"/>
    <property type="match status" value="1"/>
</dbReference>
<organism evidence="6 7">
    <name type="scientific">Plectosphaerella plurivora</name>
    <dbReference type="NCBI Taxonomy" id="936078"/>
    <lineage>
        <taxon>Eukaryota</taxon>
        <taxon>Fungi</taxon>
        <taxon>Dikarya</taxon>
        <taxon>Ascomycota</taxon>
        <taxon>Pezizomycotina</taxon>
        <taxon>Sordariomycetes</taxon>
        <taxon>Hypocreomycetidae</taxon>
        <taxon>Glomerellales</taxon>
        <taxon>Plectosphaerellaceae</taxon>
        <taxon>Plectosphaerella</taxon>
    </lineage>
</organism>
<comment type="caution">
    <text evidence="6">The sequence shown here is derived from an EMBL/GenBank/DDBJ whole genome shotgun (WGS) entry which is preliminary data.</text>
</comment>
<evidence type="ECO:0000313" key="6">
    <source>
        <dbReference type="EMBL" id="KAH6689077.1"/>
    </source>
</evidence>
<accession>A0A9P9AC78</accession>
<sequence>MAFFPHNLYHSGGSFTPLFRLLEDFDTYSSNKASDRGASIHSWQPKFDVTENTDSFELHGELPGIRKEDVHIEFTEPQTVTIRGKTERTYTEGEPPAGLLESDAKGGVITEAGETVTAKDNDQSKPQEVEKTFKNQEPKTRLWLSERSIGEFSRSFNFPTPVDQGAVTANFKDGILSLRVPKAKRYTSTRVTIQ</sequence>
<dbReference type="InterPro" id="IPR008978">
    <property type="entry name" value="HSP20-like_chaperone"/>
</dbReference>
<proteinExistence type="inferred from homology"/>
<keyword evidence="7" id="KW-1185">Reference proteome</keyword>
<dbReference type="Pfam" id="PF00011">
    <property type="entry name" value="HSP20"/>
    <property type="match status" value="1"/>
</dbReference>
<feature type="compositionally biased region" description="Basic and acidic residues" evidence="4">
    <location>
        <begin position="117"/>
        <end position="137"/>
    </location>
</feature>
<dbReference type="Proteomes" id="UP000770015">
    <property type="component" value="Unassembled WGS sequence"/>
</dbReference>
<dbReference type="PANTHER" id="PTHR11527">
    <property type="entry name" value="HEAT-SHOCK PROTEIN 20 FAMILY MEMBER"/>
    <property type="match status" value="1"/>
</dbReference>
<evidence type="ECO:0000256" key="2">
    <source>
        <dbReference type="PROSITE-ProRule" id="PRU00285"/>
    </source>
</evidence>
<feature type="domain" description="SHSP" evidence="5">
    <location>
        <begin position="38"/>
        <end position="194"/>
    </location>
</feature>
<dbReference type="CDD" id="cd06464">
    <property type="entry name" value="ACD_sHsps-like"/>
    <property type="match status" value="1"/>
</dbReference>
<dbReference type="InterPro" id="IPR002068">
    <property type="entry name" value="A-crystallin/Hsp20_dom"/>
</dbReference>
<keyword evidence="1" id="KW-0346">Stress response</keyword>
<protein>
    <submittedName>
        <fullName evidence="6">HSP20-like chaperone</fullName>
    </submittedName>
</protein>
<evidence type="ECO:0000259" key="5">
    <source>
        <dbReference type="PROSITE" id="PS01031"/>
    </source>
</evidence>
<dbReference type="OrthoDB" id="1431247at2759"/>
<evidence type="ECO:0000256" key="1">
    <source>
        <dbReference type="ARBA" id="ARBA00023016"/>
    </source>
</evidence>
<dbReference type="InterPro" id="IPR031107">
    <property type="entry name" value="Small_HSP"/>
</dbReference>
<reference evidence="6" key="1">
    <citation type="journal article" date="2021" name="Nat. Commun.">
        <title>Genetic determinants of endophytism in the Arabidopsis root mycobiome.</title>
        <authorList>
            <person name="Mesny F."/>
            <person name="Miyauchi S."/>
            <person name="Thiergart T."/>
            <person name="Pickel B."/>
            <person name="Atanasova L."/>
            <person name="Karlsson M."/>
            <person name="Huettel B."/>
            <person name="Barry K.W."/>
            <person name="Haridas S."/>
            <person name="Chen C."/>
            <person name="Bauer D."/>
            <person name="Andreopoulos W."/>
            <person name="Pangilinan J."/>
            <person name="LaButti K."/>
            <person name="Riley R."/>
            <person name="Lipzen A."/>
            <person name="Clum A."/>
            <person name="Drula E."/>
            <person name="Henrissat B."/>
            <person name="Kohler A."/>
            <person name="Grigoriev I.V."/>
            <person name="Martin F.M."/>
            <person name="Hacquard S."/>
        </authorList>
    </citation>
    <scope>NUCLEOTIDE SEQUENCE</scope>
    <source>
        <strain evidence="6">MPI-SDFR-AT-0117</strain>
    </source>
</reference>
<evidence type="ECO:0000313" key="7">
    <source>
        <dbReference type="Proteomes" id="UP000770015"/>
    </source>
</evidence>
<evidence type="ECO:0000256" key="3">
    <source>
        <dbReference type="RuleBase" id="RU003616"/>
    </source>
</evidence>